<dbReference type="Proteomes" id="UP000007800">
    <property type="component" value="Unassembled WGS sequence"/>
</dbReference>
<gene>
    <name evidence="2" type="ORF">Pmar_PMAR009798</name>
</gene>
<sequence>MVFERITSLILIIAVTRATPNRNLQVRQMRPSNFTLPPGCGPTKRVGNLTYCITGSLDLGREWLVDFNMNFFDVFVNNSVKFGLNLAIEDVGTAKHLSVNTGGRATVVKHDFFPDWRPKDFVGAVTIGTRGGNTTYDNSTKKFVSNFEIYGDVDIFTQGRKFMSMPFSTPFGYASLGQDFDVEFNGSVVATGGDEQANSRLNFSLAMSTLSGSVLNWHLYGGLDVSIYWEKYGRHNFTIPFVDEDIQIP</sequence>
<name>C5KV45_PERM5</name>
<reference evidence="2 3" key="1">
    <citation type="submission" date="2008-07" db="EMBL/GenBank/DDBJ databases">
        <authorList>
            <person name="El-Sayed N."/>
            <person name="Caler E."/>
            <person name="Inman J."/>
            <person name="Amedeo P."/>
            <person name="Hass B."/>
            <person name="Wortman J."/>
        </authorList>
    </citation>
    <scope>NUCLEOTIDE SEQUENCE [LARGE SCALE GENOMIC DNA]</scope>
    <source>
        <strain evidence="3">ATCC 50983 / TXsc</strain>
    </source>
</reference>
<dbReference type="OrthoDB" id="427780at2759"/>
<evidence type="ECO:0000256" key="1">
    <source>
        <dbReference type="SAM" id="SignalP"/>
    </source>
</evidence>
<organism evidence="3">
    <name type="scientific">Perkinsus marinus (strain ATCC 50983 / TXsc)</name>
    <dbReference type="NCBI Taxonomy" id="423536"/>
    <lineage>
        <taxon>Eukaryota</taxon>
        <taxon>Sar</taxon>
        <taxon>Alveolata</taxon>
        <taxon>Perkinsozoa</taxon>
        <taxon>Perkinsea</taxon>
        <taxon>Perkinsida</taxon>
        <taxon>Perkinsidae</taxon>
        <taxon>Perkinsus</taxon>
    </lineage>
</organism>
<accession>C5KV45</accession>
<dbReference type="EMBL" id="GG676416">
    <property type="protein sequence ID" value="EER11591.1"/>
    <property type="molecule type" value="Genomic_DNA"/>
</dbReference>
<dbReference type="AlphaFoldDB" id="C5KV45"/>
<dbReference type="RefSeq" id="XP_002779796.1">
    <property type="nucleotide sequence ID" value="XM_002779750.1"/>
</dbReference>
<evidence type="ECO:0000313" key="3">
    <source>
        <dbReference type="Proteomes" id="UP000007800"/>
    </source>
</evidence>
<evidence type="ECO:0000313" key="2">
    <source>
        <dbReference type="EMBL" id="EER11591.1"/>
    </source>
</evidence>
<keyword evidence="3" id="KW-1185">Reference proteome</keyword>
<dbReference type="OMA" id="FTIPPGC"/>
<protein>
    <submittedName>
        <fullName evidence="2">Uncharacterized protein</fullName>
    </submittedName>
</protein>
<feature type="chain" id="PRO_5002954626" evidence="1">
    <location>
        <begin position="19"/>
        <end position="249"/>
    </location>
</feature>
<keyword evidence="1" id="KW-0732">Signal</keyword>
<dbReference type="InParanoid" id="C5KV45"/>
<dbReference type="GeneID" id="9047006"/>
<proteinExistence type="predicted"/>
<feature type="signal peptide" evidence="1">
    <location>
        <begin position="1"/>
        <end position="18"/>
    </location>
</feature>